<dbReference type="RefSeq" id="WP_123352685.1">
    <property type="nucleotide sequence ID" value="NZ_CP027432.2"/>
</dbReference>
<dbReference type="Gene3D" id="3.30.70.60">
    <property type="match status" value="1"/>
</dbReference>
<evidence type="ECO:0000313" key="3">
    <source>
        <dbReference type="EMBL" id="QCI28762.1"/>
    </source>
</evidence>
<dbReference type="InterPro" id="IPR014717">
    <property type="entry name" value="Transl_elong_EF1B/ribsomal_bS6"/>
</dbReference>
<reference evidence="3" key="3">
    <citation type="submission" date="2019-06" db="EMBL/GenBank/DDBJ databases">
        <title>A comparative analysis of the Nautiliaceae.</title>
        <authorList>
            <person name="Grosche A."/>
            <person name="Smedile F."/>
            <person name="Vetriani C."/>
        </authorList>
    </citation>
    <scope>NUCLEOTIDE SEQUENCE</scope>
    <source>
        <strain evidence="3">TB6</strain>
    </source>
</reference>
<keyword evidence="1" id="KW-0175">Coiled coil</keyword>
<evidence type="ECO:0000313" key="5">
    <source>
        <dbReference type="Proteomes" id="UP000272781"/>
    </source>
</evidence>
<feature type="coiled-coil region" evidence="1">
    <location>
        <begin position="74"/>
        <end position="101"/>
    </location>
</feature>
<dbReference type="EMBL" id="CP027432">
    <property type="protein sequence ID" value="QCI28762.1"/>
    <property type="molecule type" value="Genomic_DNA"/>
</dbReference>
<keyword evidence="2" id="KW-0472">Membrane</keyword>
<proteinExistence type="predicted"/>
<dbReference type="Proteomes" id="UP000298805">
    <property type="component" value="Chromosome"/>
</dbReference>
<reference evidence="6" key="1">
    <citation type="submission" date="2018-03" db="EMBL/GenBank/DDBJ databases">
        <title>A comparative analysis of the Nautiliaceae.</title>
        <authorList>
            <person name="Grosche A."/>
            <person name="Smedile F."/>
            <person name="Vetriani C."/>
        </authorList>
    </citation>
    <scope>NUCLEOTIDE SEQUENCE [LARGE SCALE GENOMIC DNA]</scope>
    <source>
        <strain evidence="6">TB6</strain>
    </source>
</reference>
<accession>A0AAJ4UXD8</accession>
<gene>
    <name evidence="3" type="ORF">C6V80_07220</name>
    <name evidence="4" type="ORF">EDC58_1289</name>
</gene>
<evidence type="ECO:0000313" key="4">
    <source>
        <dbReference type="EMBL" id="ROR39349.1"/>
    </source>
</evidence>
<name>A0AAJ4UXD8_9BACT</name>
<sequence>MKALKSIDNYFYTRTKREAVYVYLLIAILIGFVIFYFIYPKTQMYAKKQHDLYNELLTKKSSLETTQRVLLARVTLLNKKIKELTSQLEVLKKQKTFYTELTSLLNFANFDQYKWAQLVKESVDAAKNEGMKVVKISNNLYDDQNATKKTDFLVKRMDMDIYLRGDYKNFIFYVYNFENRKDLIKVSEINVTSPTKYYLKISIYGFVK</sequence>
<keyword evidence="6" id="KW-1185">Reference proteome</keyword>
<organism evidence="4 5">
    <name type="scientific">Caminibacter pacificus</name>
    <dbReference type="NCBI Taxonomy" id="1424653"/>
    <lineage>
        <taxon>Bacteria</taxon>
        <taxon>Pseudomonadati</taxon>
        <taxon>Campylobacterota</taxon>
        <taxon>Epsilonproteobacteria</taxon>
        <taxon>Nautiliales</taxon>
        <taxon>Nautiliaceae</taxon>
        <taxon>Caminibacter</taxon>
    </lineage>
</organism>
<evidence type="ECO:0000256" key="2">
    <source>
        <dbReference type="SAM" id="Phobius"/>
    </source>
</evidence>
<evidence type="ECO:0000313" key="6">
    <source>
        <dbReference type="Proteomes" id="UP000298805"/>
    </source>
</evidence>
<evidence type="ECO:0000256" key="1">
    <source>
        <dbReference type="SAM" id="Coils"/>
    </source>
</evidence>
<dbReference type="EMBL" id="RJVK01000003">
    <property type="protein sequence ID" value="ROR39349.1"/>
    <property type="molecule type" value="Genomic_DNA"/>
</dbReference>
<dbReference type="Proteomes" id="UP000272781">
    <property type="component" value="Unassembled WGS sequence"/>
</dbReference>
<keyword evidence="2" id="KW-1133">Transmembrane helix</keyword>
<reference evidence="4 5" key="2">
    <citation type="submission" date="2018-11" db="EMBL/GenBank/DDBJ databases">
        <title>Genomic Encyclopedia of Type Strains, Phase IV (KMG-IV): sequencing the most valuable type-strain genomes for metagenomic binning, comparative biology and taxonomic classification.</title>
        <authorList>
            <person name="Goeker M."/>
        </authorList>
    </citation>
    <scope>NUCLEOTIDE SEQUENCE [LARGE SCALE GENOMIC DNA]</scope>
    <source>
        <strain evidence="4 5">DSM 27783</strain>
    </source>
</reference>
<protein>
    <submittedName>
        <fullName evidence="4">Uncharacterized protein</fullName>
    </submittedName>
</protein>
<dbReference type="AlphaFoldDB" id="A0AAJ4UXD8"/>
<keyword evidence="2" id="KW-0812">Transmembrane</keyword>
<feature type="transmembrane region" description="Helical" evidence="2">
    <location>
        <begin position="20"/>
        <end position="39"/>
    </location>
</feature>